<evidence type="ECO:0000256" key="1">
    <source>
        <dbReference type="SAM" id="Phobius"/>
    </source>
</evidence>
<dbReference type="AlphaFoldDB" id="A0A6M0H183"/>
<evidence type="ECO:0000313" key="2">
    <source>
        <dbReference type="EMBL" id="NEU03998.1"/>
    </source>
</evidence>
<organism evidence="2 3">
    <name type="scientific">Clostridium senegalense</name>
    <dbReference type="NCBI Taxonomy" id="1465809"/>
    <lineage>
        <taxon>Bacteria</taxon>
        <taxon>Bacillati</taxon>
        <taxon>Bacillota</taxon>
        <taxon>Clostridia</taxon>
        <taxon>Eubacteriales</taxon>
        <taxon>Clostridiaceae</taxon>
        <taxon>Clostridium</taxon>
    </lineage>
</organism>
<feature type="transmembrane region" description="Helical" evidence="1">
    <location>
        <begin position="7"/>
        <end position="30"/>
    </location>
</feature>
<keyword evidence="1" id="KW-1133">Transmembrane helix</keyword>
<sequence>MKKKSIYIGGLVLLTGIILILNYITSLGYYKSPPSEIWSKEVIVGEGMVRNPAPILKDEEKIIVGYDDKDKLKLSITNDIGEVINEKTYDIDEDFIMATSLCKAKDGYWFSFTSTKNSVGYMETLILDENFNKKDSKKVEDVIEMKQLDDNLILICTSDKIKVINTKTEEIKELDEKGVSMLSAVKLKDKYLITFLQKQTNLKSVIFENRQFNEVKDIKELPKMQNVVYSNMACSADDKYGYILLEEETKGVFSGSKLIKYGLDNNDVDISKLRVNNSEEVYYNKGFYSEKGARFLATTPRLFGKKDYQENIVDYIINNGEVKEFSYVTRLRELCIYPYINDDISSFVSFKNDKKFNINIASTNEKFKKVNNEARKGEYSQALIATTQGIAYSFSYLFVLAIKWLIPTFVIGGIVSFFDYSFTKEKRAKSFIILACFAIIIKCYAIITTVYGSYKMLLPQFISNTIVGTILCLIIGFLSYGLGYNFYKKDTEILTLIPLSISLIIDSIITLLIFVPYMT</sequence>
<feature type="transmembrane region" description="Helical" evidence="1">
    <location>
        <begin position="430"/>
        <end position="454"/>
    </location>
</feature>
<keyword evidence="3" id="KW-1185">Reference proteome</keyword>
<proteinExistence type="predicted"/>
<feature type="transmembrane region" description="Helical" evidence="1">
    <location>
        <begin position="494"/>
        <end position="517"/>
    </location>
</feature>
<dbReference type="Proteomes" id="UP000481872">
    <property type="component" value="Unassembled WGS sequence"/>
</dbReference>
<gene>
    <name evidence="2" type="ORF">G3M99_03845</name>
</gene>
<keyword evidence="1" id="KW-0812">Transmembrane</keyword>
<reference evidence="2 3" key="1">
    <citation type="submission" date="2020-02" db="EMBL/GenBank/DDBJ databases">
        <title>Genome assembly of a novel Clostridium senegalense strain.</title>
        <authorList>
            <person name="Gupta T.B."/>
            <person name="Jauregui R."/>
            <person name="Maclean P."/>
            <person name="Nawarathana A."/>
            <person name="Brightwell G."/>
        </authorList>
    </citation>
    <scope>NUCLEOTIDE SEQUENCE [LARGE SCALE GENOMIC DNA]</scope>
    <source>
        <strain evidence="2 3">AGRFS4</strain>
    </source>
</reference>
<comment type="caution">
    <text evidence="2">The sequence shown here is derived from an EMBL/GenBank/DDBJ whole genome shotgun (WGS) entry which is preliminary data.</text>
</comment>
<dbReference type="EMBL" id="JAAGPU010000004">
    <property type="protein sequence ID" value="NEU03998.1"/>
    <property type="molecule type" value="Genomic_DNA"/>
</dbReference>
<evidence type="ECO:0000313" key="3">
    <source>
        <dbReference type="Proteomes" id="UP000481872"/>
    </source>
</evidence>
<dbReference type="RefSeq" id="WP_061994015.1">
    <property type="nucleotide sequence ID" value="NZ_JAAGPU010000004.1"/>
</dbReference>
<accession>A0A6M0H183</accession>
<protein>
    <submittedName>
        <fullName evidence="2">Uncharacterized protein</fullName>
    </submittedName>
</protein>
<feature type="transmembrane region" description="Helical" evidence="1">
    <location>
        <begin position="394"/>
        <end position="418"/>
    </location>
</feature>
<feature type="transmembrane region" description="Helical" evidence="1">
    <location>
        <begin position="466"/>
        <end position="487"/>
    </location>
</feature>
<keyword evidence="1" id="KW-0472">Membrane</keyword>
<name>A0A6M0H183_9CLOT</name>